<gene>
    <name evidence="1" type="ORF">HO173_004643</name>
</gene>
<reference evidence="1 2" key="1">
    <citation type="journal article" date="2020" name="Genomics">
        <title>Complete, high-quality genomes from long-read metagenomic sequencing of two wolf lichen thalli reveals enigmatic genome architecture.</title>
        <authorList>
            <person name="McKenzie S.K."/>
            <person name="Walston R.F."/>
            <person name="Allen J.L."/>
        </authorList>
    </citation>
    <scope>NUCLEOTIDE SEQUENCE [LARGE SCALE GENOMIC DNA]</scope>
    <source>
        <strain evidence="1">WasteWater2</strain>
    </source>
</reference>
<dbReference type="AlphaFoldDB" id="A0A8H6FYC7"/>
<protein>
    <submittedName>
        <fullName evidence="1">Uncharacterized protein</fullName>
    </submittedName>
</protein>
<dbReference type="Proteomes" id="UP000578531">
    <property type="component" value="Unassembled WGS sequence"/>
</dbReference>
<evidence type="ECO:0000313" key="1">
    <source>
        <dbReference type="EMBL" id="KAF6237175.1"/>
    </source>
</evidence>
<proteinExistence type="predicted"/>
<dbReference type="OrthoDB" id="4851849at2759"/>
<keyword evidence="2" id="KW-1185">Reference proteome</keyword>
<name>A0A8H6FYC7_9LECA</name>
<dbReference type="GeneID" id="59286307"/>
<dbReference type="EMBL" id="JACCJC010000015">
    <property type="protein sequence ID" value="KAF6237175.1"/>
    <property type="molecule type" value="Genomic_DNA"/>
</dbReference>
<dbReference type="RefSeq" id="XP_037166503.1">
    <property type="nucleotide sequence ID" value="XM_037306565.1"/>
</dbReference>
<accession>A0A8H6FYC7</accession>
<organism evidence="1 2">
    <name type="scientific">Letharia columbiana</name>
    <dbReference type="NCBI Taxonomy" id="112416"/>
    <lineage>
        <taxon>Eukaryota</taxon>
        <taxon>Fungi</taxon>
        <taxon>Dikarya</taxon>
        <taxon>Ascomycota</taxon>
        <taxon>Pezizomycotina</taxon>
        <taxon>Lecanoromycetes</taxon>
        <taxon>OSLEUM clade</taxon>
        <taxon>Lecanoromycetidae</taxon>
        <taxon>Lecanorales</taxon>
        <taxon>Lecanorineae</taxon>
        <taxon>Parmeliaceae</taxon>
        <taxon>Letharia</taxon>
    </lineage>
</organism>
<evidence type="ECO:0000313" key="2">
    <source>
        <dbReference type="Proteomes" id="UP000578531"/>
    </source>
</evidence>
<comment type="caution">
    <text evidence="1">The sequence shown here is derived from an EMBL/GenBank/DDBJ whole genome shotgun (WGS) entry which is preliminary data.</text>
</comment>
<sequence length="53" mass="5980">MVERDDEATIYVAKNGGLDEVDSSMLHVLPIWVRAIMANGRHRNITKDATLKK</sequence>